<dbReference type="SMART" id="SM00479">
    <property type="entry name" value="EXOIII"/>
    <property type="match status" value="1"/>
</dbReference>
<evidence type="ECO:0000313" key="5">
    <source>
        <dbReference type="Proteomes" id="UP000051643"/>
    </source>
</evidence>
<dbReference type="GO" id="GO:0003887">
    <property type="term" value="F:DNA-directed DNA polymerase activity"/>
    <property type="evidence" value="ECO:0007669"/>
    <property type="project" value="InterPro"/>
</dbReference>
<dbReference type="GO" id="GO:0008408">
    <property type="term" value="F:3'-5' exonuclease activity"/>
    <property type="evidence" value="ECO:0007669"/>
    <property type="project" value="TreeGrafter"/>
</dbReference>
<dbReference type="CDD" id="cd06127">
    <property type="entry name" value="DEDDh"/>
    <property type="match status" value="1"/>
</dbReference>
<keyword evidence="5" id="KW-1185">Reference proteome</keyword>
<dbReference type="GO" id="GO:0045004">
    <property type="term" value="P:DNA replication proofreading"/>
    <property type="evidence" value="ECO:0007669"/>
    <property type="project" value="TreeGrafter"/>
</dbReference>
<dbReference type="OrthoDB" id="9803913at2"/>
<dbReference type="FunFam" id="3.30.420.10:FF:000045">
    <property type="entry name" value="3'-5' exonuclease DinG"/>
    <property type="match status" value="1"/>
</dbReference>
<accession>A0A0Q9ZN03</accession>
<proteinExistence type="predicted"/>
<dbReference type="InterPro" id="IPR006054">
    <property type="entry name" value="DnaQ"/>
</dbReference>
<comment type="caution">
    <text evidence="4">The sequence shown here is derived from an EMBL/GenBank/DDBJ whole genome shotgun (WGS) entry which is preliminary data.</text>
</comment>
<evidence type="ECO:0000313" key="4">
    <source>
        <dbReference type="EMBL" id="KRG30247.1"/>
    </source>
</evidence>
<dbReference type="GO" id="GO:0003677">
    <property type="term" value="F:DNA binding"/>
    <property type="evidence" value="ECO:0007669"/>
    <property type="project" value="InterPro"/>
</dbReference>
<dbReference type="Gene3D" id="3.30.420.10">
    <property type="entry name" value="Ribonuclease H-like superfamily/Ribonuclease H"/>
    <property type="match status" value="1"/>
</dbReference>
<name>A0A0Q9ZN03_9FLAO</name>
<dbReference type="NCBIfam" id="TIGR00573">
    <property type="entry name" value="dnaq"/>
    <property type="match status" value="1"/>
</dbReference>
<dbReference type="Proteomes" id="UP000051643">
    <property type="component" value="Unassembled WGS sequence"/>
</dbReference>
<dbReference type="AlphaFoldDB" id="A0A0Q9ZN03"/>
<evidence type="ECO:0000259" key="3">
    <source>
        <dbReference type="SMART" id="SM00479"/>
    </source>
</evidence>
<evidence type="ECO:0000256" key="1">
    <source>
        <dbReference type="ARBA" id="ARBA00025483"/>
    </source>
</evidence>
<dbReference type="STRING" id="270918.APR42_13765"/>
<dbReference type="GO" id="GO:0005829">
    <property type="term" value="C:cytosol"/>
    <property type="evidence" value="ECO:0007669"/>
    <property type="project" value="TreeGrafter"/>
</dbReference>
<dbReference type="SUPFAM" id="SSF53098">
    <property type="entry name" value="Ribonuclease H-like"/>
    <property type="match status" value="1"/>
</dbReference>
<sequence>MLKIFKNKSEDLPKFWQDYEAKFQEKLPTEITETRFVVFDTETTGFDLKKDRMLSIGAVAINKKSIDVADGFEEYISQETFNPKTVKIHGIIQNERIDTLSEEEAVKAFLKYIGNSVLVAHHAGFDIGMINQALFRMGLPKLKNKVLDTVNLYRGTRIISNLINREKSYSLDEIAETYNIDIKDRHTAAGDAFITAIAFLTILGKLNTDRKLNLKKLFRF</sequence>
<gene>
    <name evidence="4" type="ORF">APR42_13765</name>
</gene>
<dbReference type="RefSeq" id="WP_057480856.1">
    <property type="nucleotide sequence ID" value="NZ_BMWR01000006.1"/>
</dbReference>
<comment type="function">
    <text evidence="1">DNA polymerase III is a complex, multichain enzyme responsible for most of the replicative synthesis in bacteria. The epsilon subunit contain the editing function and is a proofreading 3'-5' exonuclease.</text>
</comment>
<evidence type="ECO:0000256" key="2">
    <source>
        <dbReference type="ARBA" id="ARBA00026073"/>
    </source>
</evidence>
<dbReference type="InterPro" id="IPR036397">
    <property type="entry name" value="RNaseH_sf"/>
</dbReference>
<dbReference type="PANTHER" id="PTHR30231">
    <property type="entry name" value="DNA POLYMERASE III SUBUNIT EPSILON"/>
    <property type="match status" value="1"/>
</dbReference>
<feature type="domain" description="Exonuclease" evidence="3">
    <location>
        <begin position="35"/>
        <end position="208"/>
    </location>
</feature>
<dbReference type="Pfam" id="PF00929">
    <property type="entry name" value="RNase_T"/>
    <property type="match status" value="1"/>
</dbReference>
<dbReference type="PANTHER" id="PTHR30231:SF41">
    <property type="entry name" value="DNA POLYMERASE III SUBUNIT EPSILON"/>
    <property type="match status" value="1"/>
</dbReference>
<dbReference type="InterPro" id="IPR012337">
    <property type="entry name" value="RNaseH-like_sf"/>
</dbReference>
<dbReference type="EMBL" id="LKTP01000002">
    <property type="protein sequence ID" value="KRG30247.1"/>
    <property type="molecule type" value="Genomic_DNA"/>
</dbReference>
<comment type="subunit">
    <text evidence="2">DNA polymerase III contains a core (composed of alpha, epsilon and theta chains) that associates with a tau subunit. This core dimerizes to form the POLIII' complex. PolIII' associates with the gamma complex (composed of gamma, delta, delta', psi and chi chains) and with the beta chain to form the complete DNA polymerase III complex.</text>
</comment>
<reference evidence="4" key="1">
    <citation type="submission" date="2015-10" db="EMBL/GenBank/DDBJ databases">
        <title>Draft genome sequence of Salegentibacter mishustinae KCTC 12263.</title>
        <authorList>
            <person name="Lin W."/>
            <person name="Zheng Q."/>
        </authorList>
    </citation>
    <scope>NUCLEOTIDE SEQUENCE [LARGE SCALE GENOMIC DNA]</scope>
    <source>
        <strain evidence="4">KCTC 12263</strain>
    </source>
</reference>
<organism evidence="4 5">
    <name type="scientific">Salegentibacter mishustinae</name>
    <dbReference type="NCBI Taxonomy" id="270918"/>
    <lineage>
        <taxon>Bacteria</taxon>
        <taxon>Pseudomonadati</taxon>
        <taxon>Bacteroidota</taxon>
        <taxon>Flavobacteriia</taxon>
        <taxon>Flavobacteriales</taxon>
        <taxon>Flavobacteriaceae</taxon>
        <taxon>Salegentibacter</taxon>
    </lineage>
</organism>
<dbReference type="InterPro" id="IPR013520">
    <property type="entry name" value="Ribonucl_H"/>
</dbReference>
<protein>
    <submittedName>
        <fullName evidence="4">DNA polymerase III subunit epsilon</fullName>
    </submittedName>
</protein>